<feature type="domain" description="ACB" evidence="4">
    <location>
        <begin position="1"/>
        <end position="38"/>
    </location>
</feature>
<dbReference type="EMBL" id="CAJNIZ010012958">
    <property type="protein sequence ID" value="CAE7340729.1"/>
    <property type="molecule type" value="Genomic_DNA"/>
</dbReference>
<evidence type="ECO:0000256" key="1">
    <source>
        <dbReference type="ARBA" id="ARBA00022737"/>
    </source>
</evidence>
<dbReference type="InterPro" id="IPR014352">
    <property type="entry name" value="FERM/acyl-CoA-bd_prot_sf"/>
</dbReference>
<dbReference type="PRINTS" id="PR01415">
    <property type="entry name" value="ANKYRIN"/>
</dbReference>
<dbReference type="OrthoDB" id="5126881at2759"/>
<reference evidence="5" key="1">
    <citation type="submission" date="2021-02" db="EMBL/GenBank/DDBJ databases">
        <authorList>
            <person name="Dougan E. K."/>
            <person name="Rhodes N."/>
            <person name="Thang M."/>
            <person name="Chan C."/>
        </authorList>
    </citation>
    <scope>NUCLEOTIDE SEQUENCE</scope>
</reference>
<dbReference type="Proteomes" id="UP000649617">
    <property type="component" value="Unassembled WGS sequence"/>
</dbReference>
<dbReference type="InterPro" id="IPR035984">
    <property type="entry name" value="Acyl-CoA-binding_sf"/>
</dbReference>
<dbReference type="PANTHER" id="PTHR24198">
    <property type="entry name" value="ANKYRIN REPEAT AND PROTEIN KINASE DOMAIN-CONTAINING PROTEIN"/>
    <property type="match status" value="1"/>
</dbReference>
<proteinExistence type="predicted"/>
<gene>
    <name evidence="5" type="primary">ACBP2</name>
    <name evidence="5" type="ORF">SPIL2461_LOCUS8021</name>
</gene>
<dbReference type="SUPFAM" id="SSF47027">
    <property type="entry name" value="Acyl-CoA binding protein"/>
    <property type="match status" value="1"/>
</dbReference>
<comment type="caution">
    <text evidence="5">The sequence shown here is derived from an EMBL/GenBank/DDBJ whole genome shotgun (WGS) entry which is preliminary data.</text>
</comment>
<evidence type="ECO:0000313" key="6">
    <source>
        <dbReference type="Proteomes" id="UP000649617"/>
    </source>
</evidence>
<dbReference type="PROSITE" id="PS50297">
    <property type="entry name" value="ANK_REP_REGION"/>
    <property type="match status" value="2"/>
</dbReference>
<dbReference type="InterPro" id="IPR036770">
    <property type="entry name" value="Ankyrin_rpt-contain_sf"/>
</dbReference>
<keyword evidence="2 3" id="KW-0040">ANK repeat</keyword>
<feature type="repeat" description="ANK" evidence="3">
    <location>
        <begin position="110"/>
        <end position="132"/>
    </location>
</feature>
<dbReference type="InterPro" id="IPR000582">
    <property type="entry name" value="Acyl-CoA-binding_protein"/>
</dbReference>
<dbReference type="PROSITE" id="PS50088">
    <property type="entry name" value="ANK_REPEAT"/>
    <property type="match status" value="2"/>
</dbReference>
<evidence type="ECO:0000313" key="5">
    <source>
        <dbReference type="EMBL" id="CAE7340729.1"/>
    </source>
</evidence>
<dbReference type="GO" id="GO:0000062">
    <property type="term" value="F:fatty-acyl-CoA binding"/>
    <property type="evidence" value="ECO:0007669"/>
    <property type="project" value="InterPro"/>
</dbReference>
<dbReference type="InterPro" id="IPR002110">
    <property type="entry name" value="Ankyrin_rpt"/>
</dbReference>
<protein>
    <submittedName>
        <fullName evidence="5">ACBP2 protein</fullName>
    </submittedName>
</protein>
<evidence type="ECO:0000259" key="4">
    <source>
        <dbReference type="PROSITE" id="PS51228"/>
    </source>
</evidence>
<accession>A0A812P7V7</accession>
<dbReference type="Gene3D" id="1.20.80.10">
    <property type="match status" value="1"/>
</dbReference>
<dbReference type="Pfam" id="PF12796">
    <property type="entry name" value="Ank_2"/>
    <property type="match status" value="1"/>
</dbReference>
<feature type="repeat" description="ANK" evidence="3">
    <location>
        <begin position="146"/>
        <end position="178"/>
    </location>
</feature>
<dbReference type="Gene3D" id="1.25.40.20">
    <property type="entry name" value="Ankyrin repeat-containing domain"/>
    <property type="match status" value="1"/>
</dbReference>
<dbReference type="PANTHER" id="PTHR24198:SF165">
    <property type="entry name" value="ANKYRIN REPEAT-CONTAINING PROTEIN-RELATED"/>
    <property type="match status" value="1"/>
</dbReference>
<dbReference type="AlphaFoldDB" id="A0A812P7V7"/>
<keyword evidence="6" id="KW-1185">Reference proteome</keyword>
<dbReference type="SMART" id="SM00248">
    <property type="entry name" value="ANK"/>
    <property type="match status" value="2"/>
</dbReference>
<evidence type="ECO:0000256" key="3">
    <source>
        <dbReference type="PROSITE-ProRule" id="PRU00023"/>
    </source>
</evidence>
<dbReference type="SUPFAM" id="SSF48403">
    <property type="entry name" value="Ankyrin repeat"/>
    <property type="match status" value="1"/>
</dbReference>
<organism evidence="5 6">
    <name type="scientific">Symbiodinium pilosum</name>
    <name type="common">Dinoflagellate</name>
    <dbReference type="NCBI Taxonomy" id="2952"/>
    <lineage>
        <taxon>Eukaryota</taxon>
        <taxon>Sar</taxon>
        <taxon>Alveolata</taxon>
        <taxon>Dinophyceae</taxon>
        <taxon>Suessiales</taxon>
        <taxon>Symbiodiniaceae</taxon>
        <taxon>Symbiodinium</taxon>
    </lineage>
</organism>
<keyword evidence="1" id="KW-0677">Repeat</keyword>
<name>A0A812P7V7_SYMPI</name>
<evidence type="ECO:0000256" key="2">
    <source>
        <dbReference type="ARBA" id="ARBA00023043"/>
    </source>
</evidence>
<dbReference type="PROSITE" id="PS51228">
    <property type="entry name" value="ACB_2"/>
    <property type="match status" value="1"/>
</dbReference>
<sequence>MQGAAKWDAWNQVRGYPPELAKLAYVKALDQHAPDWISGGPLAEDEGRQERGDGISMGPAVSTMGCMGNPEDVDETPAGQLCQKIANGEIEEARVLLQQAPKLAAEADKDGMLPLHWAADRGDLDMVSFLLDIPDVKASVSKQDQAGDTPLHYAVMSEHQTVAQLLVCSGADINIANEAGETPAQLAREGGLALG</sequence>